<organism evidence="2">
    <name type="scientific">Leptosphaeria maculans (strain JN3 / isolate v23.1.3 / race Av1-4-5-6-7-8)</name>
    <name type="common">Blackleg fungus</name>
    <name type="synonym">Phoma lingam</name>
    <dbReference type="NCBI Taxonomy" id="985895"/>
    <lineage>
        <taxon>Eukaryota</taxon>
        <taxon>Fungi</taxon>
        <taxon>Dikarya</taxon>
        <taxon>Ascomycota</taxon>
        <taxon>Pezizomycotina</taxon>
        <taxon>Dothideomycetes</taxon>
        <taxon>Pleosporomycetidae</taxon>
        <taxon>Pleosporales</taxon>
        <taxon>Pleosporineae</taxon>
        <taxon>Leptosphaeriaceae</taxon>
        <taxon>Plenodomus</taxon>
        <taxon>Plenodomus lingam/Leptosphaeria maculans species complex</taxon>
    </lineage>
</organism>
<dbReference type="OrthoDB" id="5273928at2759"/>
<dbReference type="AlphaFoldDB" id="E5A394"/>
<name>E5A394_LEPMJ</name>
<evidence type="ECO:0000313" key="2">
    <source>
        <dbReference type="Proteomes" id="UP000002668"/>
    </source>
</evidence>
<dbReference type="OMA" id="PRCHTEW"/>
<dbReference type="HOGENOM" id="CLU_900682_0_0_1"/>
<reference evidence="2" key="1">
    <citation type="journal article" date="2011" name="Nat. Commun.">
        <title>Effector diversification within compartments of the Leptosphaeria maculans genome affected by Repeat-Induced Point mutations.</title>
        <authorList>
            <person name="Rouxel T."/>
            <person name="Grandaubert J."/>
            <person name="Hane J.K."/>
            <person name="Hoede C."/>
            <person name="van de Wouw A.P."/>
            <person name="Couloux A."/>
            <person name="Dominguez V."/>
            <person name="Anthouard V."/>
            <person name="Bally P."/>
            <person name="Bourras S."/>
            <person name="Cozijnsen A.J."/>
            <person name="Ciuffetti L.M."/>
            <person name="Degrave A."/>
            <person name="Dilmaghani A."/>
            <person name="Duret L."/>
            <person name="Fudal I."/>
            <person name="Goodwin S.B."/>
            <person name="Gout L."/>
            <person name="Glaser N."/>
            <person name="Linglin J."/>
            <person name="Kema G.H.J."/>
            <person name="Lapalu N."/>
            <person name="Lawrence C.B."/>
            <person name="May K."/>
            <person name="Meyer M."/>
            <person name="Ollivier B."/>
            <person name="Poulain J."/>
            <person name="Schoch C.L."/>
            <person name="Simon A."/>
            <person name="Spatafora J.W."/>
            <person name="Stachowiak A."/>
            <person name="Turgeon B.G."/>
            <person name="Tyler B.M."/>
            <person name="Vincent D."/>
            <person name="Weissenbach J."/>
            <person name="Amselem J."/>
            <person name="Quesneville H."/>
            <person name="Oliver R.P."/>
            <person name="Wincker P."/>
            <person name="Balesdent M.-H."/>
            <person name="Howlett B.J."/>
        </authorList>
    </citation>
    <scope>NUCLEOTIDE SEQUENCE [LARGE SCALE GENOMIC DNA]</scope>
    <source>
        <strain evidence="2">JN3 / isolate v23.1.3 / race Av1-4-5-6-7-8</strain>
    </source>
</reference>
<dbReference type="VEuPathDB" id="FungiDB:LEMA_P095160.1"/>
<dbReference type="EMBL" id="FP929133">
    <property type="protein sequence ID" value="CBX98107.1"/>
    <property type="molecule type" value="Genomic_DNA"/>
</dbReference>
<keyword evidence="2" id="KW-1185">Reference proteome</keyword>
<sequence length="373" mass="42223">MGLYDESGQVYTEMVAAEVRSMVPAWSRHTRGDQVNPSRYKERWNGAASLRDMAMRSCMWRIHDMDPTALQWLGWHYARQIYIRLQKTAWRVFHRAFPELIDRHHAFRYYEKDSPVQLPSIVDRFSRLDGCVLSFLCLQNLDLNVDHLFSLLKISSLAALVIDPCLRGSSESIASKNISNWGRAVRETGAFQKLRVLVLVSMPSNSTVTMDGTLSFPSLVLLGTQAQGPRAGKKVSKSPDSPWLAITDDTSWHPNPNPTSLPTQTPTQIWTDPKTTRESQMQTLYNLSTQLATPPSPAPPATHARISMSYGHTAHPAQISWFRRTRHQQSPGLTHKRSSDVLALQHKTGEPDKKRRIRVARKVDVGSFLGELM</sequence>
<dbReference type="eggNOG" id="ENOG502SDT6">
    <property type="taxonomic scope" value="Eukaryota"/>
</dbReference>
<proteinExistence type="predicted"/>
<gene>
    <name evidence="1" type="ORF">LEMA_P095160.1</name>
</gene>
<dbReference type="InParanoid" id="E5A394"/>
<protein>
    <submittedName>
        <fullName evidence="1">Uncharacterized protein</fullName>
    </submittedName>
</protein>
<evidence type="ECO:0000313" key="1">
    <source>
        <dbReference type="EMBL" id="CBX98107.1"/>
    </source>
</evidence>
<dbReference type="Proteomes" id="UP000002668">
    <property type="component" value="Genome"/>
</dbReference>
<accession>E5A394</accession>